<dbReference type="PROSITE" id="PS51257">
    <property type="entry name" value="PROKAR_LIPOPROTEIN"/>
    <property type="match status" value="1"/>
</dbReference>
<reference evidence="2 3" key="1">
    <citation type="submission" date="2021-12" db="EMBL/GenBank/DDBJ databases">
        <title>Genome sequencing of bacteria with rrn-lacking chromosome and rrn-plasmid.</title>
        <authorList>
            <person name="Anda M."/>
            <person name="Iwasaki W."/>
        </authorList>
    </citation>
    <scope>NUCLEOTIDE SEQUENCE [LARGE SCALE GENOMIC DNA]</scope>
    <source>
        <strain evidence="2 3">NBRC 101262</strain>
    </source>
</reference>
<keyword evidence="3" id="KW-1185">Reference proteome</keyword>
<dbReference type="EMBL" id="AP025292">
    <property type="protein sequence ID" value="BDC98344.1"/>
    <property type="molecule type" value="Genomic_DNA"/>
</dbReference>
<evidence type="ECO:0000313" key="2">
    <source>
        <dbReference type="EMBL" id="BDC98344.1"/>
    </source>
</evidence>
<feature type="signal peptide" evidence="1">
    <location>
        <begin position="1"/>
        <end position="23"/>
    </location>
</feature>
<gene>
    <name evidence="2" type="ORF">PEPS_06250</name>
</gene>
<sequence>MKVVARGVFLWFFLGLVSCQGPAVETIQIGPVLPPPPPQEEKLPLVITQLLDGVPDTVLAFRYAQNDQFVQARWRDRHVFFFEFDQQQQFRSYTLRVDGYDVKKIDKISQQDDQIFFRQEIIDQEIFLRYRKSRMKVLSADLNIIERLDENNHAESMTFRDIEADTIVGMVKFDRMPNGNLLKLEEISRAPEVTQPLFTINFEHDDRQTYFGRFGQLPEVVLLDIFEETRLSAFSMGNNATKLAVETQRRTRRSQEVNHYEYIYDEQGYPLALDFITDRFGVLDTVRYFITYR</sequence>
<evidence type="ECO:0000313" key="3">
    <source>
        <dbReference type="Proteomes" id="UP001354989"/>
    </source>
</evidence>
<name>A0ABM7VBN8_9BACT</name>
<proteinExistence type="predicted"/>
<dbReference type="RefSeq" id="WP_332921141.1">
    <property type="nucleotide sequence ID" value="NZ_AP025292.1"/>
</dbReference>
<evidence type="ECO:0000256" key="1">
    <source>
        <dbReference type="SAM" id="SignalP"/>
    </source>
</evidence>
<keyword evidence="1" id="KW-0732">Signal</keyword>
<dbReference type="Proteomes" id="UP001354989">
    <property type="component" value="Chromosome"/>
</dbReference>
<organism evidence="2 3">
    <name type="scientific">Persicobacter psychrovividus</name>
    <dbReference type="NCBI Taxonomy" id="387638"/>
    <lineage>
        <taxon>Bacteria</taxon>
        <taxon>Pseudomonadati</taxon>
        <taxon>Bacteroidota</taxon>
        <taxon>Cytophagia</taxon>
        <taxon>Cytophagales</taxon>
        <taxon>Persicobacteraceae</taxon>
        <taxon>Persicobacter</taxon>
    </lineage>
</organism>
<feature type="chain" id="PRO_5046963884" evidence="1">
    <location>
        <begin position="24"/>
        <end position="293"/>
    </location>
</feature>
<protein>
    <submittedName>
        <fullName evidence="2">Uncharacterized protein</fullName>
    </submittedName>
</protein>
<accession>A0ABM7VBN8</accession>